<evidence type="ECO:0000256" key="3">
    <source>
        <dbReference type="SAM" id="SignalP"/>
    </source>
</evidence>
<proteinExistence type="predicted"/>
<dbReference type="EMBL" id="JAGTXO010000001">
    <property type="protein sequence ID" value="KAG8470613.1"/>
    <property type="molecule type" value="Genomic_DNA"/>
</dbReference>
<dbReference type="AlphaFoldDB" id="A0A8J5XM29"/>
<feature type="signal peptide" evidence="3">
    <location>
        <begin position="1"/>
        <end position="19"/>
    </location>
</feature>
<reference evidence="4" key="1">
    <citation type="submission" date="2021-05" db="EMBL/GenBank/DDBJ databases">
        <title>The genome of the haptophyte Pavlova lutheri (Diacronema luteri, Pavlovales) - a model for lipid biosynthesis in eukaryotic algae.</title>
        <authorList>
            <person name="Hulatt C.J."/>
            <person name="Posewitz M.C."/>
        </authorList>
    </citation>
    <scope>NUCLEOTIDE SEQUENCE</scope>
    <source>
        <strain evidence="4">NIVA-4/92</strain>
    </source>
</reference>
<feature type="chain" id="PRO_5035148117" description="LTD domain-containing protein" evidence="3">
    <location>
        <begin position="20"/>
        <end position="567"/>
    </location>
</feature>
<keyword evidence="2" id="KW-1133">Transmembrane helix</keyword>
<feature type="transmembrane region" description="Helical" evidence="2">
    <location>
        <begin position="462"/>
        <end position="486"/>
    </location>
</feature>
<name>A0A8J5XM29_DIALT</name>
<feature type="region of interest" description="Disordered" evidence="1">
    <location>
        <begin position="429"/>
        <end position="453"/>
    </location>
</feature>
<evidence type="ECO:0000256" key="2">
    <source>
        <dbReference type="SAM" id="Phobius"/>
    </source>
</evidence>
<evidence type="ECO:0000256" key="1">
    <source>
        <dbReference type="SAM" id="MobiDB-lite"/>
    </source>
</evidence>
<dbReference type="Proteomes" id="UP000751190">
    <property type="component" value="Unassembled WGS sequence"/>
</dbReference>
<keyword evidence="3" id="KW-0732">Signal</keyword>
<comment type="caution">
    <text evidence="4">The sequence shown here is derived from an EMBL/GenBank/DDBJ whole genome shotgun (WGS) entry which is preliminary data.</text>
</comment>
<keyword evidence="2" id="KW-0812">Transmembrane</keyword>
<protein>
    <recommendedName>
        <fullName evidence="6">LTD domain-containing protein</fullName>
    </recommendedName>
</protein>
<sequence>MAAVLLLQAIRGSTPPVSAAEGCGCLLISGAYAGAGRDSYVELYNACDVVLDLSRYALQICSAGCPSHNPLVDLRSFPFGASARLAPGQVFTLVDPHVDPQIASRLSSARSSRFPANASEPPLLGGRGDAYAIRISTGELMDSLGDIAPAPSLDVTSTGVAIAGVMDALNGTVVTRKATVRAGNCGKWEASAGSGPSDSEWLVHPASVELAASLVGAHPSGAPSPPPYPPFPPLGGTCALGCLFFSEYAHAAPTSSERYVEIFNGCARAVRTSDLQLRVRRDGSSEWDVRRPLLAASLLPGEVYLVADFRGPHEVVALADMLSVDFGQGSDAIALWSRLSGTVLDTIGALGEATPADGSGWAVAGIANATLGHRLVRRPTVRRGNCGNWSASAGNSAASSEWLVTTLDATLHAVYDHAHLAYSLPPPPSLAARAPPAESSPPSPAVIATDRPRPRAEGDAQYVLALSLTIATALLVLLALACFLVPSCPWRERRKRRLQAAATAPDAVCRAARGGAPSIQLGAVHPGRQPAVAQPAFGPAWRSAKLVGADEILQGNDVVEAVLAAPA</sequence>
<organism evidence="4 5">
    <name type="scientific">Diacronema lutheri</name>
    <name type="common">Unicellular marine alga</name>
    <name type="synonym">Monochrysis lutheri</name>
    <dbReference type="NCBI Taxonomy" id="2081491"/>
    <lineage>
        <taxon>Eukaryota</taxon>
        <taxon>Haptista</taxon>
        <taxon>Haptophyta</taxon>
        <taxon>Pavlovophyceae</taxon>
        <taxon>Pavlovales</taxon>
        <taxon>Pavlovaceae</taxon>
        <taxon>Diacronema</taxon>
    </lineage>
</organism>
<evidence type="ECO:0008006" key="6">
    <source>
        <dbReference type="Google" id="ProtNLM"/>
    </source>
</evidence>
<accession>A0A8J5XM29</accession>
<evidence type="ECO:0000313" key="5">
    <source>
        <dbReference type="Proteomes" id="UP000751190"/>
    </source>
</evidence>
<gene>
    <name evidence="4" type="ORF">KFE25_009034</name>
</gene>
<keyword evidence="2" id="KW-0472">Membrane</keyword>
<keyword evidence="5" id="KW-1185">Reference proteome</keyword>
<evidence type="ECO:0000313" key="4">
    <source>
        <dbReference type="EMBL" id="KAG8470613.1"/>
    </source>
</evidence>